<dbReference type="Proteomes" id="UP000033618">
    <property type="component" value="Unassembled WGS sequence"/>
</dbReference>
<name>A0A0F5JZG1_9BURK</name>
<gene>
    <name evidence="1" type="ORF">WM40_15380</name>
</gene>
<proteinExistence type="predicted"/>
<dbReference type="RefSeq" id="WP_046153302.1">
    <property type="nucleotide sequence ID" value="NZ_LAQU01000016.1"/>
</dbReference>
<dbReference type="EMBL" id="LAQU01000016">
    <property type="protein sequence ID" value="KKB62692.1"/>
    <property type="molecule type" value="Genomic_DNA"/>
</dbReference>
<organism evidence="1 2">
    <name type="scientific">Robbsia andropogonis</name>
    <dbReference type="NCBI Taxonomy" id="28092"/>
    <lineage>
        <taxon>Bacteria</taxon>
        <taxon>Pseudomonadati</taxon>
        <taxon>Pseudomonadota</taxon>
        <taxon>Betaproteobacteria</taxon>
        <taxon>Burkholderiales</taxon>
        <taxon>Burkholderiaceae</taxon>
        <taxon>Robbsia</taxon>
    </lineage>
</organism>
<evidence type="ECO:0000313" key="2">
    <source>
        <dbReference type="Proteomes" id="UP000033618"/>
    </source>
</evidence>
<dbReference type="STRING" id="28092.WM40_15380"/>
<keyword evidence="2" id="KW-1185">Reference proteome</keyword>
<reference evidence="1 2" key="1">
    <citation type="submission" date="2015-03" db="EMBL/GenBank/DDBJ databases">
        <title>Draft Genome Sequence of Burkholderia andropogonis type strain ICMP2807, isolated from Sorghum bicolor.</title>
        <authorList>
            <person name="Lopes-Santos L."/>
            <person name="Castro D.B."/>
            <person name="Ottoboni L.M."/>
            <person name="Park D."/>
            <person name="Weirc B.S."/>
            <person name="Destefano S.A."/>
        </authorList>
    </citation>
    <scope>NUCLEOTIDE SEQUENCE [LARGE SCALE GENOMIC DNA]</scope>
    <source>
        <strain evidence="1 2">ICMP2807</strain>
    </source>
</reference>
<comment type="caution">
    <text evidence="1">The sequence shown here is derived from an EMBL/GenBank/DDBJ whole genome shotgun (WGS) entry which is preliminary data.</text>
</comment>
<dbReference type="Gene3D" id="3.40.50.11780">
    <property type="match status" value="1"/>
</dbReference>
<dbReference type="PATRIC" id="fig|28092.6.peg.3632"/>
<sequence length="289" mass="32141">MTKSIVEIDTDILSSIDEQERTAMPVFVGSRLGGVDDIVVKGKSFAEIAKNVLDQRGDWEEILKDTVRSFFANGGELCYVLLHADLKFTREISHVVALVERCVPDGTLLSMPEVPGYEQRWEEILKAAANTNRLFCLIDMPNHPGDEYQAASAFHRALPDEVKSVGAAYWPRLQEQVIERNTIRKVEVAPSGAVAAAIQRTDATAGVWGVPAGVKLPSVLGLAITPEKKKSPTSKSIPYAFFLVVVRSSGVHELLQRIRKILERMCKPSGRCNLSSMDCRRNCERWFSR</sequence>
<dbReference type="AlphaFoldDB" id="A0A0F5JZG1"/>
<protein>
    <submittedName>
        <fullName evidence="1">Uncharacterized protein</fullName>
    </submittedName>
</protein>
<accession>A0A0F5JZG1</accession>
<evidence type="ECO:0000313" key="1">
    <source>
        <dbReference type="EMBL" id="KKB62692.1"/>
    </source>
</evidence>